<organism evidence="2 3">
    <name type="scientific">Agromyces bracchium</name>
    <dbReference type="NCBI Taxonomy" id="88376"/>
    <lineage>
        <taxon>Bacteria</taxon>
        <taxon>Bacillati</taxon>
        <taxon>Actinomycetota</taxon>
        <taxon>Actinomycetes</taxon>
        <taxon>Micrococcales</taxon>
        <taxon>Microbacteriaceae</taxon>
        <taxon>Agromyces</taxon>
    </lineage>
</organism>
<keyword evidence="1" id="KW-1133">Transmembrane helix</keyword>
<evidence type="ECO:0008006" key="4">
    <source>
        <dbReference type="Google" id="ProtNLM"/>
    </source>
</evidence>
<feature type="transmembrane region" description="Helical" evidence="1">
    <location>
        <begin position="45"/>
        <end position="73"/>
    </location>
</feature>
<dbReference type="EMBL" id="WMLB01000038">
    <property type="protein sequence ID" value="MTH69951.1"/>
    <property type="molecule type" value="Genomic_DNA"/>
</dbReference>
<evidence type="ECO:0000256" key="1">
    <source>
        <dbReference type="SAM" id="Phobius"/>
    </source>
</evidence>
<feature type="transmembrane region" description="Helical" evidence="1">
    <location>
        <begin position="158"/>
        <end position="177"/>
    </location>
</feature>
<dbReference type="Proteomes" id="UP000433071">
    <property type="component" value="Unassembled WGS sequence"/>
</dbReference>
<dbReference type="AlphaFoldDB" id="A0A6I3MAD9"/>
<accession>A0A6I3MAD9</accession>
<comment type="caution">
    <text evidence="2">The sequence shown here is derived from an EMBL/GenBank/DDBJ whole genome shotgun (WGS) entry which is preliminary data.</text>
</comment>
<feature type="transmembrane region" description="Helical" evidence="1">
    <location>
        <begin position="110"/>
        <end position="126"/>
    </location>
</feature>
<evidence type="ECO:0000313" key="2">
    <source>
        <dbReference type="EMBL" id="MTH69951.1"/>
    </source>
</evidence>
<keyword evidence="1" id="KW-0812">Transmembrane</keyword>
<reference evidence="2 3" key="1">
    <citation type="submission" date="2019-11" db="EMBL/GenBank/DDBJ databases">
        <title>Agromyces kandeliae sp. nov., isolated from mangrove soil.</title>
        <authorList>
            <person name="Wang R."/>
        </authorList>
    </citation>
    <scope>NUCLEOTIDE SEQUENCE [LARGE SCALE GENOMIC DNA]</scope>
    <source>
        <strain evidence="2 3">JCM 11433</strain>
    </source>
</reference>
<gene>
    <name evidence="2" type="ORF">GJ743_16380</name>
</gene>
<proteinExistence type="predicted"/>
<dbReference type="RefSeq" id="WP_155052982.1">
    <property type="nucleotide sequence ID" value="NZ_BAAAIB010000016.1"/>
</dbReference>
<protein>
    <recommendedName>
        <fullName evidence="4">EamA family transporter RarD</fullName>
    </recommendedName>
</protein>
<keyword evidence="3" id="KW-1185">Reference proteome</keyword>
<dbReference type="InterPro" id="IPR037185">
    <property type="entry name" value="EmrE-like"/>
</dbReference>
<feature type="transmembrane region" description="Helical" evidence="1">
    <location>
        <begin position="132"/>
        <end position="149"/>
    </location>
</feature>
<feature type="transmembrane region" description="Helical" evidence="1">
    <location>
        <begin position="85"/>
        <end position="103"/>
    </location>
</feature>
<evidence type="ECO:0000313" key="3">
    <source>
        <dbReference type="Proteomes" id="UP000433071"/>
    </source>
</evidence>
<keyword evidence="1" id="KW-0472">Membrane</keyword>
<dbReference type="OrthoDB" id="3250831at2"/>
<sequence length="198" mass="21151">MMFYVSGVIDASPEAVFAWRMLITAACYATALIGRSNRRALRGLVAALTATWWSPLVLVATSALVGVQMWLFAWAPAHGYGLDASLGYLLLPIALVVIGRVGFRERVSKLQWVAVGIAAVAVGMNLSLTGAASWVTFTVCIGYALYFAIRRKARLEGAAAFGAEVALLAPVSIWFLFTTDSAWVPFLSVSLSGGCRQA</sequence>
<name>A0A6I3MAD9_9MICO</name>
<dbReference type="SUPFAM" id="SSF103481">
    <property type="entry name" value="Multidrug resistance efflux transporter EmrE"/>
    <property type="match status" value="1"/>
</dbReference>
<feature type="transmembrane region" description="Helical" evidence="1">
    <location>
        <begin position="15"/>
        <end position="33"/>
    </location>
</feature>